<keyword evidence="1" id="KW-0175">Coiled coil</keyword>
<evidence type="ECO:0000256" key="1">
    <source>
        <dbReference type="SAM" id="Coils"/>
    </source>
</evidence>
<evidence type="ECO:0000313" key="3">
    <source>
        <dbReference type="Proteomes" id="UP001172102"/>
    </source>
</evidence>
<gene>
    <name evidence="2" type="ORF">B0H67DRAFT_687857</name>
</gene>
<comment type="caution">
    <text evidence="2">The sequence shown here is derived from an EMBL/GenBank/DDBJ whole genome shotgun (WGS) entry which is preliminary data.</text>
</comment>
<keyword evidence="3" id="KW-1185">Reference proteome</keyword>
<dbReference type="EMBL" id="JAUKUA010000008">
    <property type="protein sequence ID" value="KAK0702688.1"/>
    <property type="molecule type" value="Genomic_DNA"/>
</dbReference>
<dbReference type="Proteomes" id="UP001172102">
    <property type="component" value="Unassembled WGS sequence"/>
</dbReference>
<accession>A0AA39ZS93</accession>
<protein>
    <submittedName>
        <fullName evidence="2">Uncharacterized protein</fullName>
    </submittedName>
</protein>
<reference evidence="2" key="1">
    <citation type="submission" date="2023-06" db="EMBL/GenBank/DDBJ databases">
        <title>Genome-scale phylogeny and comparative genomics of the fungal order Sordariales.</title>
        <authorList>
            <consortium name="Lawrence Berkeley National Laboratory"/>
            <person name="Hensen N."/>
            <person name="Bonometti L."/>
            <person name="Westerberg I."/>
            <person name="Brannstrom I.O."/>
            <person name="Guillou S."/>
            <person name="Cros-Aarteil S."/>
            <person name="Calhoun S."/>
            <person name="Haridas S."/>
            <person name="Kuo A."/>
            <person name="Mondo S."/>
            <person name="Pangilinan J."/>
            <person name="Riley R."/>
            <person name="Labutti K."/>
            <person name="Andreopoulos B."/>
            <person name="Lipzen A."/>
            <person name="Chen C."/>
            <person name="Yanf M."/>
            <person name="Daum C."/>
            <person name="Ng V."/>
            <person name="Clum A."/>
            <person name="Steindorff A."/>
            <person name="Ohm R."/>
            <person name="Martin F."/>
            <person name="Silar P."/>
            <person name="Natvig D."/>
            <person name="Lalanne C."/>
            <person name="Gautier V."/>
            <person name="Ament-Velasquez S.L."/>
            <person name="Kruys A."/>
            <person name="Hutchinson M.I."/>
            <person name="Powell A.J."/>
            <person name="Barry K."/>
            <person name="Miller A.N."/>
            <person name="Grigoriev I.V."/>
            <person name="Debuchy R."/>
            <person name="Gladieux P."/>
            <person name="Thoren M.H."/>
            <person name="Johannesson H."/>
        </authorList>
    </citation>
    <scope>NUCLEOTIDE SEQUENCE</scope>
    <source>
        <strain evidence="2">SMH4607-1</strain>
    </source>
</reference>
<organism evidence="2 3">
    <name type="scientific">Lasiosphaeris hirsuta</name>
    <dbReference type="NCBI Taxonomy" id="260670"/>
    <lineage>
        <taxon>Eukaryota</taxon>
        <taxon>Fungi</taxon>
        <taxon>Dikarya</taxon>
        <taxon>Ascomycota</taxon>
        <taxon>Pezizomycotina</taxon>
        <taxon>Sordariomycetes</taxon>
        <taxon>Sordariomycetidae</taxon>
        <taxon>Sordariales</taxon>
        <taxon>Lasiosphaeriaceae</taxon>
        <taxon>Lasiosphaeris</taxon>
    </lineage>
</organism>
<feature type="coiled-coil region" evidence="1">
    <location>
        <begin position="86"/>
        <end position="113"/>
    </location>
</feature>
<sequence>MDPHFPSGESLPWDELFDSCAFDFPEIQPEATVAFDNGTGNNYGGSIANSSNLTNNFYDPLALSHPVHGNAFHAATTDLFADSAQSRAITADIKELEQRLEKIEQNILYTLEKTDSIYRAMRKWSEVVNKSLLEIAKAVGIPLQYRDGAVGLQPTFGPGATMEFTVAEVDGREGEQV</sequence>
<dbReference type="AlphaFoldDB" id="A0AA39ZS93"/>
<name>A0AA39ZS93_9PEZI</name>
<evidence type="ECO:0000313" key="2">
    <source>
        <dbReference type="EMBL" id="KAK0702688.1"/>
    </source>
</evidence>
<proteinExistence type="predicted"/>